<comment type="caution">
    <text evidence="3">The sequence shown here is derived from an EMBL/GenBank/DDBJ whole genome shotgun (WGS) entry which is preliminary data.</text>
</comment>
<evidence type="ECO:0000313" key="4">
    <source>
        <dbReference type="Proteomes" id="UP000187209"/>
    </source>
</evidence>
<dbReference type="EMBL" id="MPUH01000529">
    <property type="protein sequence ID" value="OMJ78296.1"/>
    <property type="molecule type" value="Genomic_DNA"/>
</dbReference>
<feature type="compositionally biased region" description="Basic residues" evidence="1">
    <location>
        <begin position="136"/>
        <end position="148"/>
    </location>
</feature>
<keyword evidence="4" id="KW-1185">Reference proteome</keyword>
<dbReference type="AlphaFoldDB" id="A0A1R2BNH0"/>
<feature type="compositionally biased region" description="Basic and acidic residues" evidence="1">
    <location>
        <begin position="126"/>
        <end position="135"/>
    </location>
</feature>
<name>A0A1R2BNH0_9CILI</name>
<evidence type="ECO:0000256" key="2">
    <source>
        <dbReference type="SAM" id="SignalP"/>
    </source>
</evidence>
<proteinExistence type="predicted"/>
<feature type="region of interest" description="Disordered" evidence="1">
    <location>
        <begin position="126"/>
        <end position="160"/>
    </location>
</feature>
<accession>A0A1R2BNH0</accession>
<organism evidence="3 4">
    <name type="scientific">Stentor coeruleus</name>
    <dbReference type="NCBI Taxonomy" id="5963"/>
    <lineage>
        <taxon>Eukaryota</taxon>
        <taxon>Sar</taxon>
        <taxon>Alveolata</taxon>
        <taxon>Ciliophora</taxon>
        <taxon>Postciliodesmatophora</taxon>
        <taxon>Heterotrichea</taxon>
        <taxon>Heterotrichida</taxon>
        <taxon>Stentoridae</taxon>
        <taxon>Stentor</taxon>
    </lineage>
</organism>
<evidence type="ECO:0000256" key="1">
    <source>
        <dbReference type="SAM" id="MobiDB-lite"/>
    </source>
</evidence>
<evidence type="ECO:0000313" key="3">
    <source>
        <dbReference type="EMBL" id="OMJ78296.1"/>
    </source>
</evidence>
<keyword evidence="2" id="KW-0732">Signal</keyword>
<gene>
    <name evidence="3" type="ORF">SteCoe_21929</name>
</gene>
<protein>
    <submittedName>
        <fullName evidence="3">Uncharacterized protein</fullName>
    </submittedName>
</protein>
<reference evidence="3 4" key="1">
    <citation type="submission" date="2016-11" db="EMBL/GenBank/DDBJ databases">
        <title>The macronuclear genome of Stentor coeruleus: a giant cell with tiny introns.</title>
        <authorList>
            <person name="Slabodnick M."/>
            <person name="Ruby J.G."/>
            <person name="Reiff S.B."/>
            <person name="Swart E.C."/>
            <person name="Gosai S."/>
            <person name="Prabakaran S."/>
            <person name="Witkowska E."/>
            <person name="Larue G.E."/>
            <person name="Fisher S."/>
            <person name="Freeman R.M."/>
            <person name="Gunawardena J."/>
            <person name="Chu W."/>
            <person name="Stover N.A."/>
            <person name="Gregory B.D."/>
            <person name="Nowacki M."/>
            <person name="Derisi J."/>
            <person name="Roy S.W."/>
            <person name="Marshall W.F."/>
            <person name="Sood P."/>
        </authorList>
    </citation>
    <scope>NUCLEOTIDE SEQUENCE [LARGE SCALE GENOMIC DNA]</scope>
    <source>
        <strain evidence="3">WM001</strain>
    </source>
</reference>
<feature type="signal peptide" evidence="2">
    <location>
        <begin position="1"/>
        <end position="16"/>
    </location>
</feature>
<dbReference type="Proteomes" id="UP000187209">
    <property type="component" value="Unassembled WGS sequence"/>
</dbReference>
<feature type="chain" id="PRO_5012932610" evidence="2">
    <location>
        <begin position="17"/>
        <end position="160"/>
    </location>
</feature>
<sequence>MKHTFLILILSLLVQSIEFSGSNLIKGRACMRISSSMISDQRKKLENILSKTNIDKDKLLKKIRYDSFSKCFGLIDYEDAISILKLIDYYPWTEFSDYVDINIQDYFRTTDLEVSQEIIDFEEKCRNEERSSMEKNRKHKDRVNKAKKAPGINQKKKTDL</sequence>